<dbReference type="EMBL" id="JH126399">
    <property type="protein sequence ID" value="EGX96969.1"/>
    <property type="molecule type" value="Genomic_DNA"/>
</dbReference>
<dbReference type="InterPro" id="IPR053183">
    <property type="entry name" value="ASL1"/>
</dbReference>
<keyword evidence="2" id="KW-0378">Hydrolase</keyword>
<dbReference type="GO" id="GO:0071966">
    <property type="term" value="P:fungal-type cell wall polysaccharide metabolic process"/>
    <property type="evidence" value="ECO:0007669"/>
    <property type="project" value="TreeGrafter"/>
</dbReference>
<dbReference type="GO" id="GO:0009277">
    <property type="term" value="C:fungal-type cell wall"/>
    <property type="evidence" value="ECO:0007669"/>
    <property type="project" value="TreeGrafter"/>
</dbReference>
<dbReference type="InterPro" id="IPR017853">
    <property type="entry name" value="GH"/>
</dbReference>
<dbReference type="RefSeq" id="XP_006666846.1">
    <property type="nucleotide sequence ID" value="XM_006666783.1"/>
</dbReference>
<dbReference type="eggNOG" id="ENOG502S2W1">
    <property type="taxonomic scope" value="Eukaryota"/>
</dbReference>
<evidence type="ECO:0000313" key="3">
    <source>
        <dbReference type="Proteomes" id="UP000001610"/>
    </source>
</evidence>
<dbReference type="OMA" id="WYDNFAG"/>
<dbReference type="PANTHER" id="PTHR34154:SF3">
    <property type="entry name" value="ALKALI-SENSITIVE LINKAGE PROTEIN 1"/>
    <property type="match status" value="1"/>
</dbReference>
<dbReference type="SUPFAM" id="SSF51445">
    <property type="entry name" value="(Trans)glycosidases"/>
    <property type="match status" value="1"/>
</dbReference>
<dbReference type="GeneID" id="18163658"/>
<reference evidence="2 3" key="1">
    <citation type="journal article" date="2011" name="Genome Biol.">
        <title>Genome sequence of the insect pathogenic fungus Cordyceps militaris, a valued traditional Chinese medicine.</title>
        <authorList>
            <person name="Zheng P."/>
            <person name="Xia Y."/>
            <person name="Xiao G."/>
            <person name="Xiong C."/>
            <person name="Hu X."/>
            <person name="Zhang S."/>
            <person name="Zheng H."/>
            <person name="Huang Y."/>
            <person name="Zhou Y."/>
            <person name="Wang S."/>
            <person name="Zhao G.P."/>
            <person name="Liu X."/>
            <person name="St Leger R.J."/>
            <person name="Wang C."/>
        </authorList>
    </citation>
    <scope>NUCLEOTIDE SEQUENCE [LARGE SCALE GENOMIC DNA]</scope>
    <source>
        <strain evidence="2 3">CM01</strain>
    </source>
</reference>
<dbReference type="PANTHER" id="PTHR34154">
    <property type="entry name" value="ALKALI-SENSITIVE LINKAGE PROTEIN 1"/>
    <property type="match status" value="1"/>
</dbReference>
<gene>
    <name evidence="2" type="ORF">CCM_01628</name>
</gene>
<dbReference type="Pfam" id="PF11790">
    <property type="entry name" value="Glyco_hydro_cc"/>
    <property type="match status" value="1"/>
</dbReference>
<sequence>MINPLSITAAHPGSWFLFGISDICDRHHPTLRSTRRESTFHSNKTAMSLLAVTLYALASVADAAAGKRGLVFTPNAEYPQDNKMWPPPASDLTWYYNYGSLPSPAYVNVAQDQFEFVPMMWGVGADPSDTKWLTEVKGVIQDGRNITHALAFNEPDAPNSWGGSNVDPHTAAQAWVANFEPLAKMNVKLGLPAVTGQPAGLDWLKQFLGNCSALVSSGSSQTKNCTFDIIPLHWYDNFAGLASHIGERRALWPDAEIWITEYAYAHQELSPTQQFFNQTVDYFDKETYIGRYSYFGAFRSKNSSVGANAPFLNNAGKLTDLGSWYLGKSATGVNPQSKAFSLAPSGLVAGSVAAFAAVMMTWI</sequence>
<dbReference type="VEuPathDB" id="FungiDB:CCM_01628"/>
<protein>
    <submittedName>
        <fullName evidence="2">Glycoside hydrolase</fullName>
    </submittedName>
</protein>
<organism evidence="2 3">
    <name type="scientific">Cordyceps militaris (strain CM01)</name>
    <name type="common">Caterpillar fungus</name>
    <dbReference type="NCBI Taxonomy" id="983644"/>
    <lineage>
        <taxon>Eukaryota</taxon>
        <taxon>Fungi</taxon>
        <taxon>Dikarya</taxon>
        <taxon>Ascomycota</taxon>
        <taxon>Pezizomycotina</taxon>
        <taxon>Sordariomycetes</taxon>
        <taxon>Hypocreomycetidae</taxon>
        <taxon>Hypocreales</taxon>
        <taxon>Cordycipitaceae</taxon>
        <taxon>Cordyceps</taxon>
    </lineage>
</organism>
<evidence type="ECO:0000313" key="2">
    <source>
        <dbReference type="EMBL" id="EGX96969.1"/>
    </source>
</evidence>
<dbReference type="InterPro" id="IPR024655">
    <property type="entry name" value="Asl1_glyco_hydro_catalytic"/>
</dbReference>
<name>G3J670_CORMM</name>
<dbReference type="KEGG" id="cmt:CCM_01628"/>
<evidence type="ECO:0000259" key="1">
    <source>
        <dbReference type="Pfam" id="PF11790"/>
    </source>
</evidence>
<dbReference type="HOGENOM" id="CLU_040908_3_2_1"/>
<dbReference type="InParanoid" id="G3J670"/>
<keyword evidence="3" id="KW-1185">Reference proteome</keyword>
<dbReference type="FunFam" id="3.20.20.80:FF:000207">
    <property type="entry name" value="Glycoside hydrolase family 128 protein"/>
    <property type="match status" value="1"/>
</dbReference>
<dbReference type="Gene3D" id="3.20.20.80">
    <property type="entry name" value="Glycosidases"/>
    <property type="match status" value="1"/>
</dbReference>
<proteinExistence type="predicted"/>
<dbReference type="Proteomes" id="UP000001610">
    <property type="component" value="Unassembled WGS sequence"/>
</dbReference>
<dbReference type="AlphaFoldDB" id="G3J670"/>
<dbReference type="GO" id="GO:0016787">
    <property type="term" value="F:hydrolase activity"/>
    <property type="evidence" value="ECO:0007669"/>
    <property type="project" value="UniProtKB-KW"/>
</dbReference>
<accession>G3J670</accession>
<dbReference type="OrthoDB" id="43654at2759"/>
<feature type="domain" description="Asl1-like glycosyl hydrolase catalytic" evidence="1">
    <location>
        <begin position="70"/>
        <end position="325"/>
    </location>
</feature>